<organism evidence="5 6">
    <name type="scientific">Hyphobacterium marinum</name>
    <dbReference type="NCBI Taxonomy" id="3116574"/>
    <lineage>
        <taxon>Bacteria</taxon>
        <taxon>Pseudomonadati</taxon>
        <taxon>Pseudomonadota</taxon>
        <taxon>Alphaproteobacteria</taxon>
        <taxon>Maricaulales</taxon>
        <taxon>Maricaulaceae</taxon>
        <taxon>Hyphobacterium</taxon>
    </lineage>
</organism>
<evidence type="ECO:0000313" key="5">
    <source>
        <dbReference type="EMBL" id="MEE2566980.1"/>
    </source>
</evidence>
<dbReference type="PANTHER" id="PTHR43464:SF19">
    <property type="entry name" value="UBIQUINONE BIOSYNTHESIS O-METHYLTRANSFERASE, MITOCHONDRIAL"/>
    <property type="match status" value="1"/>
</dbReference>
<name>A0ABU7M0Q4_9PROT</name>
<evidence type="ECO:0000256" key="2">
    <source>
        <dbReference type="ARBA" id="ARBA00022679"/>
    </source>
</evidence>
<dbReference type="CDD" id="cd02440">
    <property type="entry name" value="AdoMet_MTases"/>
    <property type="match status" value="1"/>
</dbReference>
<evidence type="ECO:0000256" key="3">
    <source>
        <dbReference type="ARBA" id="ARBA00022691"/>
    </source>
</evidence>
<keyword evidence="2" id="KW-0808">Transferase</keyword>
<evidence type="ECO:0000256" key="1">
    <source>
        <dbReference type="ARBA" id="ARBA00022603"/>
    </source>
</evidence>
<dbReference type="InterPro" id="IPR013216">
    <property type="entry name" value="Methyltransf_11"/>
</dbReference>
<accession>A0ABU7M0Q4</accession>
<dbReference type="Gene3D" id="3.40.50.150">
    <property type="entry name" value="Vaccinia Virus protein VP39"/>
    <property type="match status" value="1"/>
</dbReference>
<keyword evidence="1 5" id="KW-0489">Methyltransferase</keyword>
<comment type="caution">
    <text evidence="5">The sequence shown here is derived from an EMBL/GenBank/DDBJ whole genome shotgun (WGS) entry which is preliminary data.</text>
</comment>
<feature type="domain" description="Methyltransferase type 11" evidence="4">
    <location>
        <begin position="18"/>
        <end position="121"/>
    </location>
</feature>
<dbReference type="RefSeq" id="WP_330196537.1">
    <property type="nucleotide sequence ID" value="NZ_JAZDRO010000004.1"/>
</dbReference>
<dbReference type="EMBL" id="JAZDRO010000004">
    <property type="protein sequence ID" value="MEE2566980.1"/>
    <property type="molecule type" value="Genomic_DNA"/>
</dbReference>
<evidence type="ECO:0000259" key="4">
    <source>
        <dbReference type="Pfam" id="PF08241"/>
    </source>
</evidence>
<proteinExistence type="predicted"/>
<protein>
    <submittedName>
        <fullName evidence="5">Methyltransferase domain-containing protein</fullName>
    </submittedName>
</protein>
<dbReference type="PANTHER" id="PTHR43464">
    <property type="entry name" value="METHYLTRANSFERASE"/>
    <property type="match status" value="1"/>
</dbReference>
<evidence type="ECO:0000313" key="6">
    <source>
        <dbReference type="Proteomes" id="UP001310692"/>
    </source>
</evidence>
<dbReference type="SUPFAM" id="SSF53335">
    <property type="entry name" value="S-adenosyl-L-methionine-dependent methyltransferases"/>
    <property type="match status" value="1"/>
</dbReference>
<dbReference type="Proteomes" id="UP001310692">
    <property type="component" value="Unassembled WGS sequence"/>
</dbReference>
<dbReference type="GO" id="GO:0032259">
    <property type="term" value="P:methylation"/>
    <property type="evidence" value="ECO:0007669"/>
    <property type="project" value="UniProtKB-KW"/>
</dbReference>
<keyword evidence="3" id="KW-0949">S-adenosyl-L-methionine</keyword>
<dbReference type="GO" id="GO:0008168">
    <property type="term" value="F:methyltransferase activity"/>
    <property type="evidence" value="ECO:0007669"/>
    <property type="project" value="UniProtKB-KW"/>
</dbReference>
<gene>
    <name evidence="5" type="ORF">V0U35_09835</name>
</gene>
<sequence length="239" mass="26932">MLTIQPDRLDLQPGDRVLDLGCGRGRHVYALYWGETPVHVVGADLSESEVHATANGFFELPPPPESPDRSASLTAADAAKLPFTDGSFDAVICSEVLEHVPDPQAALAEIVRVTRPGGQVALSVPRWWPEKICWSLSPEYSQTPGGHVRIFRERQLRDAAERTGLAIDARHWAHALHSPYWWLQCALWRNRDSSRRVALYRRFLEWDLLKRPLLTRVLEALLNPVMGKSLVLYFTRPAA</sequence>
<dbReference type="InterPro" id="IPR029063">
    <property type="entry name" value="SAM-dependent_MTases_sf"/>
</dbReference>
<keyword evidence="6" id="KW-1185">Reference proteome</keyword>
<dbReference type="Pfam" id="PF08241">
    <property type="entry name" value="Methyltransf_11"/>
    <property type="match status" value="1"/>
</dbReference>
<reference evidence="5 6" key="1">
    <citation type="submission" date="2024-01" db="EMBL/GenBank/DDBJ databases">
        <title>Hyphobacterium bacterium isolated from marine sediment.</title>
        <authorList>
            <person name="Zhao S."/>
        </authorList>
    </citation>
    <scope>NUCLEOTIDE SEQUENCE [LARGE SCALE GENOMIC DNA]</scope>
    <source>
        <strain evidence="5 6">Y60-23</strain>
    </source>
</reference>